<feature type="active site" description="Charge relay system" evidence="5">
    <location>
        <position position="212"/>
    </location>
</feature>
<dbReference type="EC" id="3.5.1.4" evidence="3"/>
<gene>
    <name evidence="8" type="ORF">CYLTODRAFT_401608</name>
</gene>
<dbReference type="Gene3D" id="3.90.1300.10">
    <property type="entry name" value="Amidase signature (AS) domain"/>
    <property type="match status" value="1"/>
</dbReference>
<evidence type="ECO:0000259" key="7">
    <source>
        <dbReference type="Pfam" id="PF01425"/>
    </source>
</evidence>
<evidence type="ECO:0000256" key="1">
    <source>
        <dbReference type="ARBA" id="ARBA00001311"/>
    </source>
</evidence>
<dbReference type="EMBL" id="KN880628">
    <property type="protein sequence ID" value="KIY64579.1"/>
    <property type="molecule type" value="Genomic_DNA"/>
</dbReference>
<feature type="domain" description="Amidase" evidence="7">
    <location>
        <begin position="81"/>
        <end position="533"/>
    </location>
</feature>
<accession>A0A0D7B331</accession>
<feature type="active site" description="Acyl-ester intermediate" evidence="5">
    <location>
        <position position="236"/>
    </location>
</feature>
<evidence type="ECO:0000256" key="6">
    <source>
        <dbReference type="PIRSR" id="PIRSR001221-2"/>
    </source>
</evidence>
<evidence type="ECO:0000256" key="3">
    <source>
        <dbReference type="ARBA" id="ARBA00012922"/>
    </source>
</evidence>
<feature type="binding site" evidence="6">
    <location>
        <position position="186"/>
    </location>
    <ligand>
        <name>substrate</name>
    </ligand>
</feature>
<keyword evidence="9" id="KW-1185">Reference proteome</keyword>
<organism evidence="8 9">
    <name type="scientific">Cylindrobasidium torrendii FP15055 ss-10</name>
    <dbReference type="NCBI Taxonomy" id="1314674"/>
    <lineage>
        <taxon>Eukaryota</taxon>
        <taxon>Fungi</taxon>
        <taxon>Dikarya</taxon>
        <taxon>Basidiomycota</taxon>
        <taxon>Agaricomycotina</taxon>
        <taxon>Agaricomycetes</taxon>
        <taxon>Agaricomycetidae</taxon>
        <taxon>Agaricales</taxon>
        <taxon>Marasmiineae</taxon>
        <taxon>Physalacriaceae</taxon>
        <taxon>Cylindrobasidium</taxon>
    </lineage>
</organism>
<dbReference type="SUPFAM" id="SSF75304">
    <property type="entry name" value="Amidase signature (AS) enzymes"/>
    <property type="match status" value="1"/>
</dbReference>
<dbReference type="InterPro" id="IPR036928">
    <property type="entry name" value="AS_sf"/>
</dbReference>
<dbReference type="PROSITE" id="PS00571">
    <property type="entry name" value="AMIDASES"/>
    <property type="match status" value="1"/>
</dbReference>
<reference evidence="8 9" key="1">
    <citation type="journal article" date="2015" name="Fungal Genet. Biol.">
        <title>Evolution of novel wood decay mechanisms in Agaricales revealed by the genome sequences of Fistulina hepatica and Cylindrobasidium torrendii.</title>
        <authorList>
            <person name="Floudas D."/>
            <person name="Held B.W."/>
            <person name="Riley R."/>
            <person name="Nagy L.G."/>
            <person name="Koehler G."/>
            <person name="Ransdell A.S."/>
            <person name="Younus H."/>
            <person name="Chow J."/>
            <person name="Chiniquy J."/>
            <person name="Lipzen A."/>
            <person name="Tritt A."/>
            <person name="Sun H."/>
            <person name="Haridas S."/>
            <person name="LaButti K."/>
            <person name="Ohm R.A."/>
            <person name="Kues U."/>
            <person name="Blanchette R.A."/>
            <person name="Grigoriev I.V."/>
            <person name="Minto R.E."/>
            <person name="Hibbett D.S."/>
        </authorList>
    </citation>
    <scope>NUCLEOTIDE SEQUENCE [LARGE SCALE GENOMIC DNA]</scope>
    <source>
        <strain evidence="8 9">FP15055 ss-10</strain>
    </source>
</reference>
<protein>
    <recommendedName>
        <fullName evidence="3">amidase</fullName>
        <ecNumber evidence="3">3.5.1.4</ecNumber>
    </recommendedName>
</protein>
<dbReference type="STRING" id="1314674.A0A0D7B331"/>
<evidence type="ECO:0000256" key="4">
    <source>
        <dbReference type="ARBA" id="ARBA00022801"/>
    </source>
</evidence>
<dbReference type="PIRSF" id="PIRSF001221">
    <property type="entry name" value="Amidase_fungi"/>
    <property type="match status" value="1"/>
</dbReference>
<dbReference type="PANTHER" id="PTHR46072">
    <property type="entry name" value="AMIDASE-RELATED-RELATED"/>
    <property type="match status" value="1"/>
</dbReference>
<proteinExistence type="inferred from homology"/>
<comment type="catalytic activity">
    <reaction evidence="1">
        <text>a monocarboxylic acid amide + H2O = a monocarboxylate + NH4(+)</text>
        <dbReference type="Rhea" id="RHEA:12020"/>
        <dbReference type="ChEBI" id="CHEBI:15377"/>
        <dbReference type="ChEBI" id="CHEBI:28938"/>
        <dbReference type="ChEBI" id="CHEBI:35757"/>
        <dbReference type="ChEBI" id="CHEBI:83628"/>
        <dbReference type="EC" id="3.5.1.4"/>
    </reaction>
</comment>
<dbReference type="GO" id="GO:0004040">
    <property type="term" value="F:amidase activity"/>
    <property type="evidence" value="ECO:0007669"/>
    <property type="project" value="UniProtKB-EC"/>
</dbReference>
<keyword evidence="4" id="KW-0378">Hydrolase</keyword>
<evidence type="ECO:0000313" key="8">
    <source>
        <dbReference type="EMBL" id="KIY64579.1"/>
    </source>
</evidence>
<feature type="binding site" evidence="6">
    <location>
        <position position="212"/>
    </location>
    <ligand>
        <name>substrate</name>
    </ligand>
</feature>
<sequence length="549" mass="60373">MMNTAESSWESVAAAKRLERDEKIPPAWRIPNELLPAKDVKSVVRWPAESGFFTEHELMITSMTATALVEDIASRKLTSLEVTEAFCKRTSVAQQLINCVTEICFEDAYARAKHLDSILAETGKTIGPLHGLPISLKDQFDIRGLDSTLGYVSSIGRPAARNATLVELLLAAGAVIYVKTNVPQTLMLGETVNNVFGRTVNPINRNLTAGGSSGGEGALLGFWGSPLGVGTDIAGSIRHPSNFNGLWGLRPSNGRVSYQYVTNTFVGQEAIRSSAGPMGHSPADLHLFMEAVVGQEGWKVDPLVLPIPWRTAEVEAVRKRKLVFGYATHDTLVSVTPPYRRAILLVKEKLEKLGHTVVEFIPKEMVRAEELAIKLFSADGGLDFATSIEASDEPYIPEVLADWGPLLPKAQRPTVSDIWKVQKEREELGAQWYEHWNQAGIDVLIMPCVAYPAKPHGGSDTHLYSWLAPLLDLTVATFPVTVVHGELDVYPSDYTALSEKDKVVMDWYQSPSRFEDAPIGLTVTARRLEEEKVVAILELLEDVLHTSIQ</sequence>
<dbReference type="Proteomes" id="UP000054007">
    <property type="component" value="Unassembled WGS sequence"/>
</dbReference>
<dbReference type="InterPro" id="IPR020556">
    <property type="entry name" value="Amidase_CS"/>
</dbReference>
<feature type="active site" description="Charge relay system" evidence="5">
    <location>
        <position position="137"/>
    </location>
</feature>
<comment type="similarity">
    <text evidence="2">Belongs to the amidase family.</text>
</comment>
<name>A0A0D7B331_9AGAR</name>
<evidence type="ECO:0000256" key="2">
    <source>
        <dbReference type="ARBA" id="ARBA00009199"/>
    </source>
</evidence>
<evidence type="ECO:0000313" key="9">
    <source>
        <dbReference type="Proteomes" id="UP000054007"/>
    </source>
</evidence>
<dbReference type="InterPro" id="IPR023631">
    <property type="entry name" value="Amidase_dom"/>
</dbReference>
<dbReference type="Pfam" id="PF01425">
    <property type="entry name" value="Amidase"/>
    <property type="match status" value="1"/>
</dbReference>
<dbReference type="PANTHER" id="PTHR46072:SF2">
    <property type="entry name" value="AMIDASE (EUROFUNG)"/>
    <property type="match status" value="1"/>
</dbReference>
<evidence type="ECO:0000256" key="5">
    <source>
        <dbReference type="PIRSR" id="PIRSR001221-1"/>
    </source>
</evidence>
<feature type="binding site" evidence="6">
    <location>
        <begin position="233"/>
        <end position="236"/>
    </location>
    <ligand>
        <name>substrate</name>
    </ligand>
</feature>
<dbReference type="AlphaFoldDB" id="A0A0D7B331"/>
<dbReference type="OrthoDB" id="6428749at2759"/>